<reference evidence="4" key="1">
    <citation type="submission" date="2017-09" db="EMBL/GenBank/DDBJ databases">
        <title>Depth-based differentiation of microbial function through sediment-hosted aquifers and enrichment of novel symbionts in the deep terrestrial subsurface.</title>
        <authorList>
            <person name="Probst A.J."/>
            <person name="Ladd B."/>
            <person name="Jarett J.K."/>
            <person name="Geller-Mcgrath D.E."/>
            <person name="Sieber C.M.K."/>
            <person name="Emerson J.B."/>
            <person name="Anantharaman K."/>
            <person name="Thomas B.C."/>
            <person name="Malmstrom R."/>
            <person name="Stieglmeier M."/>
            <person name="Klingl A."/>
            <person name="Woyke T."/>
            <person name="Ryan C.M."/>
            <person name="Banfield J.F."/>
        </authorList>
    </citation>
    <scope>NUCLEOTIDE SEQUENCE [LARGE SCALE GENOMIC DNA]</scope>
</reference>
<comment type="caution">
    <text evidence="3">The sequence shown here is derived from an EMBL/GenBank/DDBJ whole genome shotgun (WGS) entry which is preliminary data.</text>
</comment>
<dbReference type="Proteomes" id="UP000230108">
    <property type="component" value="Unassembled WGS sequence"/>
</dbReference>
<dbReference type="NCBIfam" id="TIGR02669">
    <property type="entry name" value="SpoIID_LytB"/>
    <property type="match status" value="1"/>
</dbReference>
<name>A0A2M7QE08_9BACT</name>
<protein>
    <recommendedName>
        <fullName evidence="2">Sporulation stage II protein D amidase enhancer LytB N-terminal domain-containing protein</fullName>
    </recommendedName>
</protein>
<organism evidence="3 4">
    <name type="scientific">Candidatus Roizmanbacteria bacterium CG_4_10_14_0_8_um_filter_39_9</name>
    <dbReference type="NCBI Taxonomy" id="1974829"/>
    <lineage>
        <taxon>Bacteria</taxon>
        <taxon>Candidatus Roizmaniibacteriota</taxon>
    </lineage>
</organism>
<feature type="region of interest" description="Disordered" evidence="1">
    <location>
        <begin position="262"/>
        <end position="289"/>
    </location>
</feature>
<gene>
    <name evidence="3" type="ORF">COY90_02355</name>
</gene>
<evidence type="ECO:0000259" key="2">
    <source>
        <dbReference type="Pfam" id="PF08486"/>
    </source>
</evidence>
<dbReference type="GO" id="GO:0030435">
    <property type="term" value="P:sporulation resulting in formation of a cellular spore"/>
    <property type="evidence" value="ECO:0007669"/>
    <property type="project" value="InterPro"/>
</dbReference>
<dbReference type="InterPro" id="IPR013693">
    <property type="entry name" value="SpoIID/LytB_N"/>
</dbReference>
<accession>A0A2M7QE08</accession>
<evidence type="ECO:0000313" key="4">
    <source>
        <dbReference type="Proteomes" id="UP000230108"/>
    </source>
</evidence>
<dbReference type="EMBL" id="PFLF01000051">
    <property type="protein sequence ID" value="PIY69110.1"/>
    <property type="molecule type" value="Genomic_DNA"/>
</dbReference>
<evidence type="ECO:0000313" key="3">
    <source>
        <dbReference type="EMBL" id="PIY69110.1"/>
    </source>
</evidence>
<dbReference type="Gene3D" id="6.10.250.3150">
    <property type="match status" value="1"/>
</dbReference>
<dbReference type="Pfam" id="PF08486">
    <property type="entry name" value="SpoIID"/>
    <property type="match status" value="1"/>
</dbReference>
<sequence length="431" mass="47398">MKIVLYIKDIEDKKASLETERAKLAAVKAEVDKQSSFLEGEVSKTKKYLGELQSKIASLTAQQQSIIAGRQAGLNLPKSAYTSQGGCSSDLTNGKEPGFGSAFGFFSFGVPHRVGLNQYGAKGRAESGKSAKEILEFYFNAEYKEGYDQGINIHVVGTNEYGQTFDDNWNIEEYLKHVYEMPTNWHIEALKAQVIAARSYALARTGNGSSSICPNQGCQVVKREENSDAWKQAVEQTKGIVLLNGGSPISAYFSSTAGGYTHESGSDISSRPWTKNTQDGRSGYNSFDDVKNNGYDKDSPWFYCDWGSRSEYNGTAWMKSEEVADIANAILLVRADSSMSSHVGQPDKPTGDTWDQNKLKEELKKKNITPFNTISSVSISADLGYGKTNSISINGDAGSQTFDGKEFKDFFNVRAPANIQIVSQLYNVERK</sequence>
<evidence type="ECO:0000256" key="1">
    <source>
        <dbReference type="SAM" id="MobiDB-lite"/>
    </source>
</evidence>
<dbReference type="InterPro" id="IPR013486">
    <property type="entry name" value="SpoIID/LytB"/>
</dbReference>
<proteinExistence type="predicted"/>
<dbReference type="AlphaFoldDB" id="A0A2M7QE08"/>
<feature type="compositionally biased region" description="Polar residues" evidence="1">
    <location>
        <begin position="266"/>
        <end position="285"/>
    </location>
</feature>
<feature type="domain" description="Sporulation stage II protein D amidase enhancer LytB N-terminal" evidence="2">
    <location>
        <begin position="169"/>
        <end position="242"/>
    </location>
</feature>